<gene>
    <name evidence="3" type="ORF">ACFFIC_13620</name>
</gene>
<evidence type="ECO:0000313" key="3">
    <source>
        <dbReference type="EMBL" id="MFC0386576.1"/>
    </source>
</evidence>
<dbReference type="Gene3D" id="6.10.340.10">
    <property type="match status" value="1"/>
</dbReference>
<organism evidence="3 4">
    <name type="scientific">Muricoccus vinaceus</name>
    <dbReference type="NCBI Taxonomy" id="424704"/>
    <lineage>
        <taxon>Bacteria</taxon>
        <taxon>Pseudomonadati</taxon>
        <taxon>Pseudomonadota</taxon>
        <taxon>Alphaproteobacteria</taxon>
        <taxon>Acetobacterales</taxon>
        <taxon>Roseomonadaceae</taxon>
        <taxon>Muricoccus</taxon>
    </lineage>
</organism>
<sequence length="297" mass="31919">MNLIRNLKISSKLLVALALMGVSALGTAWYGASKLRETDHRYGSLVEGEAHAALWLSRANTAFLDATRIMSFAVLEDDPARIQAAFTELASARRTFDDRLSKAEQALPGLAADLAGFRTELQRARSFTDAIRQAALANRDDEAKRALIDLYSPAQIAARSMLIAKLDQLTERLEKTVEAEHQASDAAFRNLLVASVLGIVLPMVLALLIMRVGVSRPIAQIALRMRELAAGDKTSPIPGSGRRDEVGGMAKAVEGFRLAALEQDRLASLAAAESAAKAARGARVEALVRGFEEEAAA</sequence>
<keyword evidence="4" id="KW-1185">Reference proteome</keyword>
<dbReference type="PROSITE" id="PS50885">
    <property type="entry name" value="HAMP"/>
    <property type="match status" value="1"/>
</dbReference>
<reference evidence="3 4" key="1">
    <citation type="submission" date="2024-09" db="EMBL/GenBank/DDBJ databases">
        <authorList>
            <person name="Sun Q."/>
            <person name="Mori K."/>
        </authorList>
    </citation>
    <scope>NUCLEOTIDE SEQUENCE [LARGE SCALE GENOMIC DNA]</scope>
    <source>
        <strain evidence="3 4">CCM 7468</strain>
    </source>
</reference>
<proteinExistence type="predicted"/>
<dbReference type="SMART" id="SM00304">
    <property type="entry name" value="HAMP"/>
    <property type="match status" value="1"/>
</dbReference>
<accession>A0ABV6ISY1</accession>
<dbReference type="EMBL" id="JBHLVZ010000034">
    <property type="protein sequence ID" value="MFC0386576.1"/>
    <property type="molecule type" value="Genomic_DNA"/>
</dbReference>
<dbReference type="SUPFAM" id="SSF158472">
    <property type="entry name" value="HAMP domain-like"/>
    <property type="match status" value="1"/>
</dbReference>
<keyword evidence="1" id="KW-0812">Transmembrane</keyword>
<keyword evidence="1" id="KW-0472">Membrane</keyword>
<dbReference type="RefSeq" id="WP_377051178.1">
    <property type="nucleotide sequence ID" value="NZ_JBHLVZ010000034.1"/>
</dbReference>
<feature type="non-terminal residue" evidence="3">
    <location>
        <position position="297"/>
    </location>
</feature>
<dbReference type="Pfam" id="PF00672">
    <property type="entry name" value="HAMP"/>
    <property type="match status" value="1"/>
</dbReference>
<dbReference type="InterPro" id="IPR003660">
    <property type="entry name" value="HAMP_dom"/>
</dbReference>
<evidence type="ECO:0000313" key="4">
    <source>
        <dbReference type="Proteomes" id="UP001589789"/>
    </source>
</evidence>
<protein>
    <submittedName>
        <fullName evidence="3">HAMP domain-containing protein</fullName>
    </submittedName>
</protein>
<feature type="domain" description="HAMP" evidence="2">
    <location>
        <begin position="212"/>
        <end position="265"/>
    </location>
</feature>
<comment type="caution">
    <text evidence="3">The sequence shown here is derived from an EMBL/GenBank/DDBJ whole genome shotgun (WGS) entry which is preliminary data.</text>
</comment>
<feature type="transmembrane region" description="Helical" evidence="1">
    <location>
        <begin position="191"/>
        <end position="214"/>
    </location>
</feature>
<dbReference type="CDD" id="cd06225">
    <property type="entry name" value="HAMP"/>
    <property type="match status" value="1"/>
</dbReference>
<evidence type="ECO:0000256" key="1">
    <source>
        <dbReference type="SAM" id="Phobius"/>
    </source>
</evidence>
<keyword evidence="1" id="KW-1133">Transmembrane helix</keyword>
<name>A0ABV6ISY1_9PROT</name>
<evidence type="ECO:0000259" key="2">
    <source>
        <dbReference type="PROSITE" id="PS50885"/>
    </source>
</evidence>
<dbReference type="Proteomes" id="UP001589789">
    <property type="component" value="Unassembled WGS sequence"/>
</dbReference>